<dbReference type="RefSeq" id="WP_015233136.1">
    <property type="nucleotide sequence ID" value="NC_019791.1"/>
</dbReference>
<dbReference type="eggNOG" id="arCOG05463">
    <property type="taxonomic scope" value="Archaea"/>
</dbReference>
<sequence length="171" mass="19960">MSDQTTEKAISKEELIEWLRKRIDELKDEMKMLETLLSYIEDSSRQNLNEKGEEVKLGRRRLGKIYRGESYVRLVPDIPIPLPQELKEYLETVEGELRTTQIKNGLQEQEQAKLVIKERPDASIAEIRFENLTTTIEILKAKAALKYTAEVAYQIYKAQNKNEGEEENKED</sequence>
<evidence type="ECO:0000313" key="3">
    <source>
        <dbReference type="Proteomes" id="UP000010469"/>
    </source>
</evidence>
<name>L0ACT5_CALLD</name>
<evidence type="ECO:0000256" key="1">
    <source>
        <dbReference type="SAM" id="Coils"/>
    </source>
</evidence>
<proteinExistence type="predicted"/>
<reference evidence="3" key="1">
    <citation type="submission" date="2012-03" db="EMBL/GenBank/DDBJ databases">
        <title>Complete genome of Caldisphaera lagunensis DSM 15908.</title>
        <authorList>
            <person name="Lucas S."/>
            <person name="Copeland A."/>
            <person name="Lapidus A."/>
            <person name="Glavina del Rio T."/>
            <person name="Dalin E."/>
            <person name="Tice H."/>
            <person name="Bruce D."/>
            <person name="Goodwin L."/>
            <person name="Pitluck S."/>
            <person name="Peters L."/>
            <person name="Mikhailova N."/>
            <person name="Teshima H."/>
            <person name="Kyrpides N."/>
            <person name="Mavromatis K."/>
            <person name="Ivanova N."/>
            <person name="Brettin T."/>
            <person name="Detter J.C."/>
            <person name="Han C."/>
            <person name="Larimer F."/>
            <person name="Land M."/>
            <person name="Hauser L."/>
            <person name="Markowitz V."/>
            <person name="Cheng J.-F."/>
            <person name="Hugenholtz P."/>
            <person name="Woyke T."/>
            <person name="Wu D."/>
            <person name="Spring S."/>
            <person name="Schroeder M."/>
            <person name="Brambilla E."/>
            <person name="Klenk H.-P."/>
            <person name="Eisen J.A."/>
        </authorList>
    </citation>
    <scope>NUCLEOTIDE SEQUENCE [LARGE SCALE GENOMIC DNA]</scope>
    <source>
        <strain evidence="3">DSM 15908 / JCM 11604 / IC-154</strain>
    </source>
</reference>
<gene>
    <name evidence="2" type="ordered locus">Calag_1541</name>
</gene>
<organism evidence="2 3">
    <name type="scientific">Caldisphaera lagunensis (strain DSM 15908 / JCM 11604 / ANMR 0165 / IC-154)</name>
    <dbReference type="NCBI Taxonomy" id="1056495"/>
    <lineage>
        <taxon>Archaea</taxon>
        <taxon>Thermoproteota</taxon>
        <taxon>Thermoprotei</taxon>
        <taxon>Acidilobales</taxon>
        <taxon>Caldisphaeraceae</taxon>
        <taxon>Caldisphaera</taxon>
    </lineage>
</organism>
<feature type="coiled-coil region" evidence="1">
    <location>
        <begin position="9"/>
        <end position="43"/>
    </location>
</feature>
<dbReference type="HOGENOM" id="CLU_1559395_0_0_2"/>
<keyword evidence="3" id="KW-1185">Reference proteome</keyword>
<dbReference type="GeneID" id="14212803"/>
<dbReference type="InParanoid" id="L0ACT5"/>
<dbReference type="EMBL" id="CP003378">
    <property type="protein sequence ID" value="AFZ71239.1"/>
    <property type="molecule type" value="Genomic_DNA"/>
</dbReference>
<evidence type="ECO:0000313" key="2">
    <source>
        <dbReference type="EMBL" id="AFZ71239.1"/>
    </source>
</evidence>
<dbReference type="OrthoDB" id="45576at2157"/>
<dbReference type="AlphaFoldDB" id="L0ACT5"/>
<accession>L0ACT5</accession>
<protein>
    <submittedName>
        <fullName evidence="2">Uncharacterized protein</fullName>
    </submittedName>
</protein>
<dbReference type="KEGG" id="clg:Calag_1541"/>
<keyword evidence="1" id="KW-0175">Coiled coil</keyword>
<dbReference type="Proteomes" id="UP000010469">
    <property type="component" value="Chromosome"/>
</dbReference>